<dbReference type="STRING" id="284811.Q75BJ4"/>
<dbReference type="eggNOG" id="KOG0620">
    <property type="taxonomic scope" value="Eukaryota"/>
</dbReference>
<evidence type="ECO:0000313" key="3">
    <source>
        <dbReference type="Proteomes" id="UP000000591"/>
    </source>
</evidence>
<dbReference type="RefSeq" id="NP_983679.2">
    <property type="nucleotide sequence ID" value="NM_209032.2"/>
</dbReference>
<reference evidence="3" key="2">
    <citation type="journal article" date="2013" name="G3 (Bethesda)">
        <title>Genomes of Ashbya fungi isolated from insects reveal four mating-type loci, numerous translocations, lack of transposons, and distinct gene duplications.</title>
        <authorList>
            <person name="Dietrich F.S."/>
            <person name="Voegeli S."/>
            <person name="Kuo S."/>
            <person name="Philippsen P."/>
        </authorList>
    </citation>
    <scope>GENOME REANNOTATION</scope>
    <source>
        <strain evidence="3">ATCC 10895 / CBS 109.51 / FGSC 9923 / NRRL Y-1056</strain>
    </source>
</reference>
<dbReference type="OMA" id="QVYTYVP"/>
<dbReference type="InterPro" id="IPR005135">
    <property type="entry name" value="Endo/exonuclease/phosphatase"/>
</dbReference>
<dbReference type="GeneID" id="4619814"/>
<evidence type="ECO:0000259" key="1">
    <source>
        <dbReference type="Pfam" id="PF03372"/>
    </source>
</evidence>
<dbReference type="InParanoid" id="Q75BJ4"/>
<reference evidence="2 3" key="1">
    <citation type="journal article" date="2004" name="Science">
        <title>The Ashbya gossypii genome as a tool for mapping the ancient Saccharomyces cerevisiae genome.</title>
        <authorList>
            <person name="Dietrich F.S."/>
            <person name="Voegeli S."/>
            <person name="Brachat S."/>
            <person name="Lerch A."/>
            <person name="Gates K."/>
            <person name="Steiner S."/>
            <person name="Mohr C."/>
            <person name="Pohlmann R."/>
            <person name="Luedi P."/>
            <person name="Choi S."/>
            <person name="Wing R.A."/>
            <person name="Flavier A."/>
            <person name="Gaffney T.D."/>
            <person name="Philippsen P."/>
        </authorList>
    </citation>
    <scope>NUCLEOTIDE SEQUENCE [LARGE SCALE GENOMIC DNA]</scope>
    <source>
        <strain evidence="3">ATCC 10895 / CBS 109.51 / FGSC 9923 / NRRL Y-1056</strain>
    </source>
</reference>
<dbReference type="AlphaFoldDB" id="Q75BJ4"/>
<dbReference type="HOGENOM" id="CLU_858445_0_0_1"/>
<keyword evidence="3" id="KW-1185">Reference proteome</keyword>
<name>Q75BJ4_EREGS</name>
<evidence type="ECO:0000313" key="2">
    <source>
        <dbReference type="EMBL" id="AAS51503.2"/>
    </source>
</evidence>
<feature type="domain" description="Endonuclease/exonuclease/phosphatase" evidence="1">
    <location>
        <begin position="45"/>
        <end position="368"/>
    </location>
</feature>
<sequence length="378" mass="44116">MPRRLLPTMAPSKALPARMINRQLLPVYSGSASAGCRSERRFNLLTYNMLSPYYMWPQVYTYVPEPFKKWEYRHKLLEYELFHKYHADILCLQELTGKDYEKFWRKQMKRRMNFESQYAQKPPPAYWKRSQEEMDGVGTFYNADKFEHVATDLEYLSDTLGVLTPTEKEWMAQTQVEVTDATGHVVEKQSLKTVLTQRNQVCLFVTLLHKPTGSLFVVVNTHLYWKYDEVKLAQCFIIMRRLKAIVKRLLTRKDTSYSNIKVLLSGDLNSSQDALSVRFLRGQVVKVAGLEFQNPMRSFLNGSLYDYIPKDSFDNTCYSGKIKGIFDYVWFHGRDFRLLQVLSGKEVSEELSSTAQTGLPNELHPSDHIPIYAEFEVL</sequence>
<dbReference type="Pfam" id="PF03372">
    <property type="entry name" value="Exo_endo_phos"/>
    <property type="match status" value="1"/>
</dbReference>
<dbReference type="InterPro" id="IPR036691">
    <property type="entry name" value="Endo/exonu/phosph_ase_sf"/>
</dbReference>
<organism evidence="2 3">
    <name type="scientific">Eremothecium gossypii (strain ATCC 10895 / CBS 109.51 / FGSC 9923 / NRRL Y-1056)</name>
    <name type="common">Yeast</name>
    <name type="synonym">Ashbya gossypii</name>
    <dbReference type="NCBI Taxonomy" id="284811"/>
    <lineage>
        <taxon>Eukaryota</taxon>
        <taxon>Fungi</taxon>
        <taxon>Dikarya</taxon>
        <taxon>Ascomycota</taxon>
        <taxon>Saccharomycotina</taxon>
        <taxon>Saccharomycetes</taxon>
        <taxon>Saccharomycetales</taxon>
        <taxon>Saccharomycetaceae</taxon>
        <taxon>Eremothecium</taxon>
    </lineage>
</organism>
<proteinExistence type="predicted"/>
<protein>
    <submittedName>
        <fullName evidence="2">ACR277Cp</fullName>
    </submittedName>
</protein>
<dbReference type="PANTHER" id="PTHR12121:SF11">
    <property type="entry name" value="RNA EXONUCLEASE NGL1"/>
    <property type="match status" value="1"/>
</dbReference>
<dbReference type="SUPFAM" id="SSF56219">
    <property type="entry name" value="DNase I-like"/>
    <property type="match status" value="1"/>
</dbReference>
<gene>
    <name evidence="2" type="ORF">AGOS_ACR277C</name>
</gene>
<dbReference type="Gene3D" id="3.60.10.10">
    <property type="entry name" value="Endonuclease/exonuclease/phosphatase"/>
    <property type="match status" value="1"/>
</dbReference>
<accession>Q75BJ4</accession>
<dbReference type="InterPro" id="IPR050410">
    <property type="entry name" value="CCR4/nocturin_mRNA_transcr"/>
</dbReference>
<dbReference type="KEGG" id="ago:AGOS_ACR277C"/>
<dbReference type="FunCoup" id="Q75BJ4">
    <property type="interactions" value="75"/>
</dbReference>
<dbReference type="EMBL" id="AE016816">
    <property type="protein sequence ID" value="AAS51503.2"/>
    <property type="molecule type" value="Genomic_DNA"/>
</dbReference>
<dbReference type="GO" id="GO:0000175">
    <property type="term" value="F:3'-5'-RNA exonuclease activity"/>
    <property type="evidence" value="ECO:0000318"/>
    <property type="project" value="GO_Central"/>
</dbReference>
<dbReference type="Proteomes" id="UP000000591">
    <property type="component" value="Chromosome III"/>
</dbReference>
<dbReference type="PANTHER" id="PTHR12121">
    <property type="entry name" value="CARBON CATABOLITE REPRESSOR PROTEIN 4"/>
    <property type="match status" value="1"/>
</dbReference>
<dbReference type="OrthoDB" id="428734at2759"/>